<keyword evidence="2" id="KW-1185">Reference proteome</keyword>
<proteinExistence type="predicted"/>
<dbReference type="RefSeq" id="WP_266151162.1">
    <property type="nucleotide sequence ID" value="NZ_CP064028.1"/>
</dbReference>
<protein>
    <submittedName>
        <fullName evidence="1">Uncharacterized protein</fullName>
    </submittedName>
</protein>
<sequence>MPFGNFNTGKDVVIDVITPSGVLQLPATVTSFESKPIYNRIKSKPLNGINLEVDIPEGWEGSIGLDRQNSAIDDFFAQQELAYYAGQNVLMGTLTETIAEASGAISQYRYTNVSLRFDEAGKKTGDNKITQTIGFFASQRVKVS</sequence>
<reference evidence="2" key="1">
    <citation type="journal article" date="2019" name="Int. J. Syst. Evol. Microbiol.">
        <title>The Global Catalogue of Microorganisms (GCM) 10K type strain sequencing project: providing services to taxonomists for standard genome sequencing and annotation.</title>
        <authorList>
            <consortium name="The Broad Institute Genomics Platform"/>
            <consortium name="The Broad Institute Genome Sequencing Center for Infectious Disease"/>
            <person name="Wu L."/>
            <person name="Ma J."/>
        </authorList>
    </citation>
    <scope>NUCLEOTIDE SEQUENCE [LARGE SCALE GENOMIC DNA]</scope>
    <source>
        <strain evidence="2">CCM 4481</strain>
    </source>
</reference>
<evidence type="ECO:0000313" key="1">
    <source>
        <dbReference type="EMBL" id="MFC4526416.1"/>
    </source>
</evidence>
<gene>
    <name evidence="1" type="ORF">ACFO5W_07155</name>
</gene>
<comment type="caution">
    <text evidence="1">The sequence shown here is derived from an EMBL/GenBank/DDBJ whole genome shotgun (WGS) entry which is preliminary data.</text>
</comment>
<organism evidence="1 2">
    <name type="scientific">Dyella halodurans</name>
    <dbReference type="NCBI Taxonomy" id="1920171"/>
    <lineage>
        <taxon>Bacteria</taxon>
        <taxon>Pseudomonadati</taxon>
        <taxon>Pseudomonadota</taxon>
        <taxon>Gammaproteobacteria</taxon>
        <taxon>Lysobacterales</taxon>
        <taxon>Rhodanobacteraceae</taxon>
        <taxon>Dyella</taxon>
    </lineage>
</organism>
<dbReference type="EMBL" id="JBHSGA010000013">
    <property type="protein sequence ID" value="MFC4526416.1"/>
    <property type="molecule type" value="Genomic_DNA"/>
</dbReference>
<evidence type="ECO:0000313" key="2">
    <source>
        <dbReference type="Proteomes" id="UP001595961"/>
    </source>
</evidence>
<accession>A0ABV9C0G6</accession>
<dbReference type="Proteomes" id="UP001595961">
    <property type="component" value="Unassembled WGS sequence"/>
</dbReference>
<name>A0ABV9C0G6_9GAMM</name>